<feature type="transmembrane region" description="Helical" evidence="1">
    <location>
        <begin position="58"/>
        <end position="82"/>
    </location>
</feature>
<comment type="caution">
    <text evidence="2">The sequence shown here is derived from an EMBL/GenBank/DDBJ whole genome shotgun (WGS) entry which is preliminary data.</text>
</comment>
<dbReference type="AlphaFoldDB" id="A0A3M7PZM0"/>
<organism evidence="2 3">
    <name type="scientific">Brachionus plicatilis</name>
    <name type="common">Marine rotifer</name>
    <name type="synonym">Brachionus muelleri</name>
    <dbReference type="NCBI Taxonomy" id="10195"/>
    <lineage>
        <taxon>Eukaryota</taxon>
        <taxon>Metazoa</taxon>
        <taxon>Spiralia</taxon>
        <taxon>Gnathifera</taxon>
        <taxon>Rotifera</taxon>
        <taxon>Eurotatoria</taxon>
        <taxon>Monogononta</taxon>
        <taxon>Pseudotrocha</taxon>
        <taxon>Ploima</taxon>
        <taxon>Brachionidae</taxon>
        <taxon>Brachionus</taxon>
    </lineage>
</organism>
<reference evidence="2 3" key="1">
    <citation type="journal article" date="2018" name="Sci. Rep.">
        <title>Genomic signatures of local adaptation to the degree of environmental predictability in rotifers.</title>
        <authorList>
            <person name="Franch-Gras L."/>
            <person name="Hahn C."/>
            <person name="Garcia-Roger E.M."/>
            <person name="Carmona M.J."/>
            <person name="Serra M."/>
            <person name="Gomez A."/>
        </authorList>
    </citation>
    <scope>NUCLEOTIDE SEQUENCE [LARGE SCALE GENOMIC DNA]</scope>
    <source>
        <strain evidence="2">HYR1</strain>
    </source>
</reference>
<sequence>INPFFLIKLWMKIYYALYSKNEPIKNLKLIGKNVFIAKQKILDKSKYSTTMINCFYEILLWSLNIISYNLPFFPFLIIKIYLYQLSKSAQLSKFSRNSTSI</sequence>
<gene>
    <name evidence="2" type="ORF">BpHYR1_033646</name>
</gene>
<keyword evidence="1" id="KW-1133">Transmembrane helix</keyword>
<name>A0A3M7PZM0_BRAPC</name>
<accession>A0A3M7PZM0</accession>
<keyword evidence="1" id="KW-0812">Transmembrane</keyword>
<evidence type="ECO:0000256" key="1">
    <source>
        <dbReference type="SAM" id="Phobius"/>
    </source>
</evidence>
<evidence type="ECO:0000313" key="2">
    <source>
        <dbReference type="EMBL" id="RNA04205.1"/>
    </source>
</evidence>
<feature type="non-terminal residue" evidence="2">
    <location>
        <position position="1"/>
    </location>
</feature>
<dbReference type="Proteomes" id="UP000276133">
    <property type="component" value="Unassembled WGS sequence"/>
</dbReference>
<keyword evidence="3" id="KW-1185">Reference proteome</keyword>
<protein>
    <submittedName>
        <fullName evidence="2">Uncharacterized protein</fullName>
    </submittedName>
</protein>
<dbReference type="EMBL" id="REGN01008197">
    <property type="protein sequence ID" value="RNA04205.1"/>
    <property type="molecule type" value="Genomic_DNA"/>
</dbReference>
<proteinExistence type="predicted"/>
<evidence type="ECO:0000313" key="3">
    <source>
        <dbReference type="Proteomes" id="UP000276133"/>
    </source>
</evidence>
<keyword evidence="1" id="KW-0472">Membrane</keyword>